<dbReference type="EMBL" id="PPCN01000022">
    <property type="protein sequence ID" value="POF27724.1"/>
    <property type="molecule type" value="Genomic_DNA"/>
</dbReference>
<sequence length="70" mass="7855">MTLFRVTSKFLAVYGNEAETPTMQELFAAGRAFARRMAKPMTERLALQRKELPFHGSVATLGKGHIACLW</sequence>
<name>A0A2S3UJ55_9HYPH</name>
<evidence type="ECO:0000313" key="2">
    <source>
        <dbReference type="Proteomes" id="UP000236959"/>
    </source>
</evidence>
<keyword evidence="2" id="KW-1185">Reference proteome</keyword>
<organism evidence="1 2">
    <name type="scientific">Roseibium marinum</name>
    <dbReference type="NCBI Taxonomy" id="281252"/>
    <lineage>
        <taxon>Bacteria</taxon>
        <taxon>Pseudomonadati</taxon>
        <taxon>Pseudomonadota</taxon>
        <taxon>Alphaproteobacteria</taxon>
        <taxon>Hyphomicrobiales</taxon>
        <taxon>Stappiaceae</taxon>
        <taxon>Roseibium</taxon>
    </lineage>
</organism>
<proteinExistence type="predicted"/>
<accession>A0A2S3UJ55</accession>
<evidence type="ECO:0000313" key="1">
    <source>
        <dbReference type="EMBL" id="POF27724.1"/>
    </source>
</evidence>
<protein>
    <submittedName>
        <fullName evidence="1">Uncharacterized protein</fullName>
    </submittedName>
</protein>
<gene>
    <name evidence="1" type="ORF">CLV41_1224</name>
</gene>
<dbReference type="Proteomes" id="UP000236959">
    <property type="component" value="Unassembled WGS sequence"/>
</dbReference>
<dbReference type="AlphaFoldDB" id="A0A2S3UJ55"/>
<reference evidence="1 2" key="1">
    <citation type="submission" date="2018-01" db="EMBL/GenBank/DDBJ databases">
        <title>Genomic Encyclopedia of Archaeal and Bacterial Type Strains, Phase II (KMG-II): from individual species to whole genera.</title>
        <authorList>
            <person name="Goeker M."/>
        </authorList>
    </citation>
    <scope>NUCLEOTIDE SEQUENCE [LARGE SCALE GENOMIC DNA]</scope>
    <source>
        <strain evidence="1 2">DSM 17023</strain>
    </source>
</reference>
<comment type="caution">
    <text evidence="1">The sequence shown here is derived from an EMBL/GenBank/DDBJ whole genome shotgun (WGS) entry which is preliminary data.</text>
</comment>